<feature type="compositionally biased region" description="Polar residues" evidence="1">
    <location>
        <begin position="623"/>
        <end position="640"/>
    </location>
</feature>
<evidence type="ECO:0000313" key="2">
    <source>
        <dbReference type="EMBL" id="KAK7115758.1"/>
    </source>
</evidence>
<dbReference type="InterPro" id="IPR052679">
    <property type="entry name" value="Cell_Prolif_Regulator"/>
</dbReference>
<feature type="region of interest" description="Disordered" evidence="1">
    <location>
        <begin position="286"/>
        <end position="337"/>
    </location>
</feature>
<feature type="region of interest" description="Disordered" evidence="1">
    <location>
        <begin position="190"/>
        <end position="217"/>
    </location>
</feature>
<dbReference type="EMBL" id="JBAMIC010000001">
    <property type="protein sequence ID" value="KAK7115758.1"/>
    <property type="molecule type" value="Genomic_DNA"/>
</dbReference>
<feature type="region of interest" description="Disordered" evidence="1">
    <location>
        <begin position="402"/>
        <end position="437"/>
    </location>
</feature>
<sequence length="924" mass="98731">MSRSNTELLPSSRIRCDSGRIRVGERSYFSASDALSAYLQQFDGKQSTPIGSSRLSANTSQDAFIQKSAQGGMSPVPHSRTNPANVTGLLTGSPRPSDVLGGSLNNARSPYSSQLLNGDGSAQRSSKHSVSFTAQDSTMGNSLGSPRQQQSSGFLGTPQGSFSTSYATTHYTPSNSLGLSHLSATGTSLPHHTLTSSSDFQNRSLPQSNGFPEHSLPVPNGVVHNGYTYANVEAVRKDCGVPAVGPRRAKSEIEVLLTAMPSQKELETLTQDALREAKLTRLLKKANNASHSSDDSRHSARDVQRSPRNMQHSPRDTHHSSNSSGSKSSLQQEVEDALNRSGQLLENIKSDPLVSPRCVSDIGSLNTDILLSINPYSAAEAAGVVGAGREGRSRHRYSYYTPAHHTRSRSVGPVPSSVEQHSLRDTGRRRSVDSLGPQSSLWEDKALHDLNQSTSLLSDSQDILKRLQNLKAPAFSDSTTEKKETKQRPTGPPSWIEELVPPSPKQRTNGSGAANLEDTIFSERGATGGRHAPSWVNGLDQSDIASSVDTQDLRDAAETLAVTGLRRMAGVGIMDPNDNSSATDLSYAGPGLSFSDLVTSPSKHKVSFSDDPQHRGRRPARVSRNNSFSGVSSALRNSVGQRRDADRSKPPLSMNRFHQDLAGVDVTNLSSSVGADSSASILRKKVCKDSAEAKRSMDRYLSGVNGNVETGRTNRGTGWIPRCSSVDSINGIGRQIGVLSDVTGASPIPRDSNLSSKLCLDDPTLTPARQSRGLGLTQQGATGLGHEADQDLLDGDRPWEAMMPSFKAPVHVDSSCSGKAQASAMRPESPTLSGGQQPGSMEALKQMLFRLQTEETSTNTPSASQPLHQNGEASELIPALKDYDFEVEPGGQSLERALVHLGRLKTLVQTGTNPSLASATGHED</sequence>
<feature type="compositionally biased region" description="Basic and acidic residues" evidence="1">
    <location>
        <begin position="786"/>
        <end position="799"/>
    </location>
</feature>
<evidence type="ECO:0000313" key="3">
    <source>
        <dbReference type="Proteomes" id="UP001374579"/>
    </source>
</evidence>
<feature type="compositionally biased region" description="Polar residues" evidence="1">
    <location>
        <begin position="79"/>
        <end position="90"/>
    </location>
</feature>
<feature type="compositionally biased region" description="Basic and acidic residues" evidence="1">
    <location>
        <begin position="292"/>
        <end position="305"/>
    </location>
</feature>
<feature type="compositionally biased region" description="Low complexity" evidence="1">
    <location>
        <begin position="773"/>
        <end position="785"/>
    </location>
</feature>
<feature type="compositionally biased region" description="Polar residues" evidence="1">
    <location>
        <begin position="103"/>
        <end position="159"/>
    </location>
</feature>
<accession>A0AAN9GP73</accession>
<feature type="region of interest" description="Disordered" evidence="1">
    <location>
        <begin position="598"/>
        <end position="656"/>
    </location>
</feature>
<feature type="compositionally biased region" description="Basic and acidic residues" evidence="1">
    <location>
        <begin position="421"/>
        <end position="432"/>
    </location>
</feature>
<gene>
    <name evidence="2" type="ORF">V1264_001574</name>
</gene>
<feature type="region of interest" description="Disordered" evidence="1">
    <location>
        <begin position="474"/>
        <end position="516"/>
    </location>
</feature>
<feature type="compositionally biased region" description="Low complexity" evidence="1">
    <location>
        <begin position="320"/>
        <end position="329"/>
    </location>
</feature>
<feature type="compositionally biased region" description="Polar residues" evidence="1">
    <location>
        <begin position="830"/>
        <end position="839"/>
    </location>
</feature>
<dbReference type="PANTHER" id="PTHR35079:SF1">
    <property type="entry name" value="LUNG ADENOMA SUSCEPTIBILITY PROTEIN 2"/>
    <property type="match status" value="1"/>
</dbReference>
<feature type="compositionally biased region" description="Low complexity" evidence="1">
    <location>
        <begin position="409"/>
        <end position="418"/>
    </location>
</feature>
<feature type="region of interest" description="Disordered" evidence="1">
    <location>
        <begin position="68"/>
        <end position="159"/>
    </location>
</feature>
<evidence type="ECO:0000256" key="1">
    <source>
        <dbReference type="SAM" id="MobiDB-lite"/>
    </source>
</evidence>
<feature type="region of interest" description="Disordered" evidence="1">
    <location>
        <begin position="750"/>
        <end position="839"/>
    </location>
</feature>
<feature type="compositionally biased region" description="Polar residues" evidence="1">
    <location>
        <begin position="199"/>
        <end position="210"/>
    </location>
</feature>
<organism evidence="2 3">
    <name type="scientific">Littorina saxatilis</name>
    <dbReference type="NCBI Taxonomy" id="31220"/>
    <lineage>
        <taxon>Eukaryota</taxon>
        <taxon>Metazoa</taxon>
        <taxon>Spiralia</taxon>
        <taxon>Lophotrochozoa</taxon>
        <taxon>Mollusca</taxon>
        <taxon>Gastropoda</taxon>
        <taxon>Caenogastropoda</taxon>
        <taxon>Littorinimorpha</taxon>
        <taxon>Littorinoidea</taxon>
        <taxon>Littorinidae</taxon>
        <taxon>Littorina</taxon>
    </lineage>
</organism>
<reference evidence="2 3" key="1">
    <citation type="submission" date="2024-02" db="EMBL/GenBank/DDBJ databases">
        <title>Chromosome-scale genome assembly of the rough periwinkle Littorina saxatilis.</title>
        <authorList>
            <person name="De Jode A."/>
            <person name="Faria R."/>
            <person name="Formenti G."/>
            <person name="Sims Y."/>
            <person name="Smith T.P."/>
            <person name="Tracey A."/>
            <person name="Wood J.M.D."/>
            <person name="Zagrodzka Z.B."/>
            <person name="Johannesson K."/>
            <person name="Butlin R.K."/>
            <person name="Leder E.H."/>
        </authorList>
    </citation>
    <scope>NUCLEOTIDE SEQUENCE [LARGE SCALE GENOMIC DNA]</scope>
    <source>
        <strain evidence="2">Snail1</strain>
        <tissue evidence="2">Muscle</tissue>
    </source>
</reference>
<dbReference type="AlphaFoldDB" id="A0AAN9GP73"/>
<dbReference type="PANTHER" id="PTHR35079">
    <property type="entry name" value="LUNG ADENOMA SUSCEPTIBILITY PROTEIN 2"/>
    <property type="match status" value="1"/>
</dbReference>
<name>A0AAN9GP73_9CAEN</name>
<dbReference type="Proteomes" id="UP001374579">
    <property type="component" value="Unassembled WGS sequence"/>
</dbReference>
<proteinExistence type="predicted"/>
<keyword evidence="3" id="KW-1185">Reference proteome</keyword>
<comment type="caution">
    <text evidence="2">The sequence shown here is derived from an EMBL/GenBank/DDBJ whole genome shotgun (WGS) entry which is preliminary data.</text>
</comment>
<protein>
    <submittedName>
        <fullName evidence="2">Uncharacterized protein</fullName>
    </submittedName>
</protein>